<reference evidence="1" key="2">
    <citation type="submission" date="2013-05" db="EMBL/GenBank/DDBJ databases">
        <authorList>
            <person name="Carter J.-M."/>
            <person name="Baker S.C."/>
            <person name="Pink R."/>
            <person name="Carter D.R.F."/>
            <person name="Collins A."/>
            <person name="Tomlin J."/>
            <person name="Gibbs M."/>
            <person name="Breuker C.J."/>
        </authorList>
    </citation>
    <scope>NUCLEOTIDE SEQUENCE</scope>
    <source>
        <tissue evidence="1">Ovary</tissue>
    </source>
</reference>
<protein>
    <submittedName>
        <fullName evidence="1">Uncharacterized protein</fullName>
    </submittedName>
</protein>
<sequence length="75" mass="7991">MFCVHFFVKEEPVLPRWICVYFCDKGAPSCVSVQSAGALVSAIGSILISIVVVPVDTNSVGVVSVIPDNSSCWCN</sequence>
<dbReference type="AlphaFoldDB" id="S4NL56"/>
<evidence type="ECO:0000313" key="1">
    <source>
        <dbReference type="EMBL" id="JAA79446.1"/>
    </source>
</evidence>
<accession>S4NL56</accession>
<dbReference type="EMBL" id="GAIX01013114">
    <property type="protein sequence ID" value="JAA79446.1"/>
    <property type="molecule type" value="Transcribed_RNA"/>
</dbReference>
<organism evidence="1">
    <name type="scientific">Pararge aegeria</name>
    <name type="common">speckled wood butterfly</name>
    <dbReference type="NCBI Taxonomy" id="116150"/>
    <lineage>
        <taxon>Eukaryota</taxon>
        <taxon>Metazoa</taxon>
        <taxon>Ecdysozoa</taxon>
        <taxon>Arthropoda</taxon>
        <taxon>Hexapoda</taxon>
        <taxon>Insecta</taxon>
        <taxon>Pterygota</taxon>
        <taxon>Neoptera</taxon>
        <taxon>Endopterygota</taxon>
        <taxon>Lepidoptera</taxon>
        <taxon>Glossata</taxon>
        <taxon>Ditrysia</taxon>
        <taxon>Papilionoidea</taxon>
        <taxon>Nymphalidae</taxon>
        <taxon>Satyrinae</taxon>
        <taxon>Satyrini</taxon>
        <taxon>Parargina</taxon>
        <taxon>Pararge</taxon>
    </lineage>
</organism>
<name>S4NL56_9NEOP</name>
<proteinExistence type="predicted"/>
<reference evidence="1" key="1">
    <citation type="journal article" date="2013" name="BMC Genomics">
        <title>Unscrambling butterfly oogenesis.</title>
        <authorList>
            <person name="Carter J.M."/>
            <person name="Baker S.C."/>
            <person name="Pink R."/>
            <person name="Carter D.R."/>
            <person name="Collins A."/>
            <person name="Tomlin J."/>
            <person name="Gibbs M."/>
            <person name="Breuker C.J."/>
        </authorList>
    </citation>
    <scope>NUCLEOTIDE SEQUENCE</scope>
    <source>
        <tissue evidence="1">Ovary</tissue>
    </source>
</reference>